<keyword evidence="1" id="KW-0067">ATP-binding</keyword>
<keyword evidence="7" id="KW-1185">Reference proteome</keyword>
<comment type="cofactor">
    <cofactor evidence="1">
        <name>Mg(2+)</name>
        <dbReference type="ChEBI" id="CHEBI:18420"/>
    </cofactor>
</comment>
<evidence type="ECO:0000256" key="2">
    <source>
        <dbReference type="SAM" id="MobiDB-lite"/>
    </source>
</evidence>
<dbReference type="GO" id="GO:0016887">
    <property type="term" value="F:ATP hydrolysis activity"/>
    <property type="evidence" value="ECO:0007669"/>
    <property type="project" value="RHEA"/>
</dbReference>
<dbReference type="EC" id="5.6.2.3" evidence="1"/>
<keyword evidence="1" id="KW-0547">Nucleotide-binding</keyword>
<evidence type="ECO:0000256" key="1">
    <source>
        <dbReference type="RuleBase" id="RU363044"/>
    </source>
</evidence>
<dbReference type="GO" id="GO:0006310">
    <property type="term" value="P:DNA recombination"/>
    <property type="evidence" value="ECO:0007669"/>
    <property type="project" value="UniProtKB-KW"/>
</dbReference>
<keyword evidence="1" id="KW-0347">Helicase</keyword>
<dbReference type="Proteomes" id="UP000245207">
    <property type="component" value="Unassembled WGS sequence"/>
</dbReference>
<dbReference type="InterPro" id="IPR049163">
    <property type="entry name" value="Pif1-like_2B_dom"/>
</dbReference>
<comment type="caution">
    <text evidence="6">The sequence shown here is derived from an EMBL/GenBank/DDBJ whole genome shotgun (WGS) entry which is preliminary data.</text>
</comment>
<comment type="similarity">
    <text evidence="1">Belongs to the helicase family.</text>
</comment>
<comment type="catalytic activity">
    <reaction evidence="1">
        <text>ATP + H2O = ADP + phosphate + H(+)</text>
        <dbReference type="Rhea" id="RHEA:13065"/>
        <dbReference type="ChEBI" id="CHEBI:15377"/>
        <dbReference type="ChEBI" id="CHEBI:15378"/>
        <dbReference type="ChEBI" id="CHEBI:30616"/>
        <dbReference type="ChEBI" id="CHEBI:43474"/>
        <dbReference type="ChEBI" id="CHEBI:456216"/>
        <dbReference type="EC" id="5.6.2.3"/>
    </reaction>
</comment>
<protein>
    <recommendedName>
        <fullName evidence="1">ATP-dependent DNA helicase</fullName>
        <ecNumber evidence="1">5.6.2.3</ecNumber>
    </recommendedName>
</protein>
<dbReference type="SUPFAM" id="SSF52540">
    <property type="entry name" value="P-loop containing nucleoside triphosphate hydrolases"/>
    <property type="match status" value="2"/>
</dbReference>
<gene>
    <name evidence="6" type="ORF">CTI12_AA250730</name>
</gene>
<dbReference type="GO" id="GO:0005524">
    <property type="term" value="F:ATP binding"/>
    <property type="evidence" value="ECO:0007669"/>
    <property type="project" value="UniProtKB-KW"/>
</dbReference>
<feature type="domain" description="Helitron helicase-like" evidence="4">
    <location>
        <begin position="229"/>
        <end position="411"/>
    </location>
</feature>
<reference evidence="6 7" key="1">
    <citation type="journal article" date="2018" name="Mol. Plant">
        <title>The genome of Artemisia annua provides insight into the evolution of Asteraceae family and artemisinin biosynthesis.</title>
        <authorList>
            <person name="Shen Q."/>
            <person name="Zhang L."/>
            <person name="Liao Z."/>
            <person name="Wang S."/>
            <person name="Yan T."/>
            <person name="Shi P."/>
            <person name="Liu M."/>
            <person name="Fu X."/>
            <person name="Pan Q."/>
            <person name="Wang Y."/>
            <person name="Lv Z."/>
            <person name="Lu X."/>
            <person name="Zhang F."/>
            <person name="Jiang W."/>
            <person name="Ma Y."/>
            <person name="Chen M."/>
            <person name="Hao X."/>
            <person name="Li L."/>
            <person name="Tang Y."/>
            <person name="Lv G."/>
            <person name="Zhou Y."/>
            <person name="Sun X."/>
            <person name="Brodelius P.E."/>
            <person name="Rose J.K.C."/>
            <person name="Tang K."/>
        </authorList>
    </citation>
    <scope>NUCLEOTIDE SEQUENCE [LARGE SCALE GENOMIC DNA]</scope>
    <source>
        <strain evidence="7">cv. Huhao1</strain>
        <tissue evidence="6">Leaf</tissue>
    </source>
</reference>
<keyword evidence="1" id="KW-0234">DNA repair</keyword>
<feature type="domain" description="DNA helicase Pif1-like DEAD-box helicase" evidence="3">
    <location>
        <begin position="832"/>
        <end position="1040"/>
    </location>
</feature>
<evidence type="ECO:0000259" key="3">
    <source>
        <dbReference type="Pfam" id="PF05970"/>
    </source>
</evidence>
<dbReference type="GO" id="GO:0043139">
    <property type="term" value="F:5'-3' DNA helicase activity"/>
    <property type="evidence" value="ECO:0007669"/>
    <property type="project" value="UniProtKB-EC"/>
</dbReference>
<dbReference type="Gene3D" id="3.40.50.300">
    <property type="entry name" value="P-loop containing nucleotide triphosphate hydrolases"/>
    <property type="match status" value="1"/>
</dbReference>
<sequence>MPTRLINRHLSANRQPTFSICANSPKMGQRRSNLPETCLITFNRCLYLLQDIHDVINATYATIRPPQRYWMPPKQHATGDPTTTSGTSALDHQLTVDLRDMLDSINPLVTQFCMTDEQFVASKKQNKFKIRLIGTRERDGREYNLSTADEVAALIVGDFDTSTNKRDIILHMHEGGVRRISELHPSYLALQYPLLFPYAEDGYRTDIYHRGITDYTATNQKTRLTMKEYFAYQLQERPGVFSMCLNARRLTQQFIVDAYTMVESERMSYIKNQNNELRSENYSKLAKLAEEGDTGIKLRGKRVILPSSFTGSPRYMMQNYLDAMTICKVYGYPDLFITFTCNPNWPEIARFVNERGLKSEDRPDAITRVFKQKLDNIMYDFKERSYFGKLKAAVYTVEFQKRGLPHAHILLFLDKEDKITTTADIDRFISAEIPDKECDPELYQIVTDHMMHGPCGALRPISPCTVKNKCTKKFPKQFNEKTFIDDSGYAIYKRRNDGCTVTKSGSQVHNGYVVPYNPGLLRRYQSHINVEWCNQTGSIKYLFKYINKGPDRVTAALEEEDVDEIKDYYDCRYLSACEAAWRIYGFDIHYRFPPVERLPFHEQGQQSVLFHSTESIDFTLDKASVNETKFIAWMEKNKTDEKARKLLYHEFPEHYVWKQEERIWVERQRGTCLGRVHHVPPSFGEWFYLRVLLNKVRGAQDWIDFKMFEGVTYPTYKDACQARGLLEDDKEYIDEVVYEKTWHVLAEDVERVERVKRNDPDLELTDNEKKNICLTYIEHMLFCNNKSLKNIPNMILPNEMYTMSNYNRLISSELDYNVEELRRQHDTMYGSLTNEQKDIYHTLINAVNAQEGGMFFVYGYGGTGKIYLYKTLSAAIRSQEGIVLNVASSGIAALLLEGDDSMCHIPADSELADLIRETILIIWDEAPMTHRHCYEAFDRTLRDICRPDINAPSEQVFGGKVVLFGGDFRQILPVITNGTRHDVVHAAINSSYLWQHCTVLTLTVNMRLQTGKTYAEKKEIHDFADWILSIGNGTIGDKNNGEDMVKFPDNMLIPDSEDHDDNLYKSGYFQERAILAPTHELVDMINDRMLDLISGDEHTYDSSDTVGVTDQDTNFNEELYTSYFLNSIRIAGLPQHSLRLKVGAPVMCMRNIDQMAGLCKGTRLQVLRLGTNIVEARIISGGCVGTICAIPRMILSPSDTKMLLNLTADSSHSLCVLQ</sequence>
<organism evidence="6 7">
    <name type="scientific">Artemisia annua</name>
    <name type="common">Sweet wormwood</name>
    <dbReference type="NCBI Taxonomy" id="35608"/>
    <lineage>
        <taxon>Eukaryota</taxon>
        <taxon>Viridiplantae</taxon>
        <taxon>Streptophyta</taxon>
        <taxon>Embryophyta</taxon>
        <taxon>Tracheophyta</taxon>
        <taxon>Spermatophyta</taxon>
        <taxon>Magnoliopsida</taxon>
        <taxon>eudicotyledons</taxon>
        <taxon>Gunneridae</taxon>
        <taxon>Pentapetalae</taxon>
        <taxon>asterids</taxon>
        <taxon>campanulids</taxon>
        <taxon>Asterales</taxon>
        <taxon>Asteraceae</taxon>
        <taxon>Asteroideae</taxon>
        <taxon>Anthemideae</taxon>
        <taxon>Artemisiinae</taxon>
        <taxon>Artemisia</taxon>
    </lineage>
</organism>
<evidence type="ECO:0000259" key="5">
    <source>
        <dbReference type="Pfam" id="PF21530"/>
    </source>
</evidence>
<dbReference type="Pfam" id="PF14214">
    <property type="entry name" value="Helitron_like_N"/>
    <property type="match status" value="1"/>
</dbReference>
<keyword evidence="1" id="KW-0233">DNA recombination</keyword>
<dbReference type="AlphaFoldDB" id="A0A2U1MXU2"/>
<dbReference type="PANTHER" id="PTHR10492">
    <property type="match status" value="1"/>
</dbReference>
<dbReference type="Pfam" id="PF21530">
    <property type="entry name" value="Pif1_2B_dom"/>
    <property type="match status" value="1"/>
</dbReference>
<feature type="compositionally biased region" description="Polar residues" evidence="2">
    <location>
        <begin position="80"/>
        <end position="89"/>
    </location>
</feature>
<dbReference type="EMBL" id="PKPP01004109">
    <property type="protein sequence ID" value="PWA66036.1"/>
    <property type="molecule type" value="Genomic_DNA"/>
</dbReference>
<dbReference type="InterPro" id="IPR025476">
    <property type="entry name" value="Helitron_helicase-like"/>
</dbReference>
<evidence type="ECO:0000259" key="4">
    <source>
        <dbReference type="Pfam" id="PF14214"/>
    </source>
</evidence>
<dbReference type="Pfam" id="PF05970">
    <property type="entry name" value="PIF1"/>
    <property type="match status" value="1"/>
</dbReference>
<proteinExistence type="inferred from homology"/>
<dbReference type="OrthoDB" id="1301806at2759"/>
<feature type="region of interest" description="Disordered" evidence="2">
    <location>
        <begin position="70"/>
        <end position="89"/>
    </location>
</feature>
<name>A0A2U1MXU2_ARTAN</name>
<dbReference type="InterPro" id="IPR027417">
    <property type="entry name" value="P-loop_NTPase"/>
</dbReference>
<dbReference type="PANTHER" id="PTHR10492:SF101">
    <property type="entry name" value="ATP-DEPENDENT DNA HELICASE"/>
    <property type="match status" value="1"/>
</dbReference>
<accession>A0A2U1MXU2</accession>
<feature type="domain" description="DNA helicase Pif1-like 2B" evidence="5">
    <location>
        <begin position="1124"/>
        <end position="1169"/>
    </location>
</feature>
<evidence type="ECO:0000313" key="6">
    <source>
        <dbReference type="EMBL" id="PWA66036.1"/>
    </source>
</evidence>
<dbReference type="STRING" id="35608.A0A2U1MXU2"/>
<keyword evidence="1" id="KW-0378">Hydrolase</keyword>
<dbReference type="InterPro" id="IPR010285">
    <property type="entry name" value="DNA_helicase_pif1-like_DEAD"/>
</dbReference>
<dbReference type="GO" id="GO:0000723">
    <property type="term" value="P:telomere maintenance"/>
    <property type="evidence" value="ECO:0007669"/>
    <property type="project" value="InterPro"/>
</dbReference>
<keyword evidence="1" id="KW-0227">DNA damage</keyword>
<dbReference type="GO" id="GO:0006281">
    <property type="term" value="P:DNA repair"/>
    <property type="evidence" value="ECO:0007669"/>
    <property type="project" value="UniProtKB-KW"/>
</dbReference>
<evidence type="ECO:0000313" key="7">
    <source>
        <dbReference type="Proteomes" id="UP000245207"/>
    </source>
</evidence>